<dbReference type="InterPro" id="IPR036388">
    <property type="entry name" value="WH-like_DNA-bd_sf"/>
</dbReference>
<dbReference type="PROSITE" id="PS50921">
    <property type="entry name" value="ANTAR"/>
    <property type="match status" value="1"/>
</dbReference>
<organism evidence="6 7">
    <name type="scientific">Allokutzneria oryzae</name>
    <dbReference type="NCBI Taxonomy" id="1378989"/>
    <lineage>
        <taxon>Bacteria</taxon>
        <taxon>Bacillati</taxon>
        <taxon>Actinomycetota</taxon>
        <taxon>Actinomycetes</taxon>
        <taxon>Pseudonocardiales</taxon>
        <taxon>Pseudonocardiaceae</taxon>
        <taxon>Allokutzneria</taxon>
    </lineage>
</organism>
<proteinExistence type="predicted"/>
<dbReference type="SUPFAM" id="SSF52172">
    <property type="entry name" value="CheY-like"/>
    <property type="match status" value="1"/>
</dbReference>
<evidence type="ECO:0000256" key="3">
    <source>
        <dbReference type="ARBA" id="ARBA00023015"/>
    </source>
</evidence>
<keyword evidence="4" id="KW-0804">Transcription</keyword>
<dbReference type="EMBL" id="JBHLZU010000015">
    <property type="protein sequence ID" value="MFB9905769.1"/>
    <property type="molecule type" value="Genomic_DNA"/>
</dbReference>
<dbReference type="Gene3D" id="1.10.10.10">
    <property type="entry name" value="Winged helix-like DNA-binding domain superfamily/Winged helix DNA-binding domain"/>
    <property type="match status" value="1"/>
</dbReference>
<dbReference type="Proteomes" id="UP001589693">
    <property type="component" value="Unassembled WGS sequence"/>
</dbReference>
<dbReference type="Gene3D" id="3.30.450.40">
    <property type="match status" value="1"/>
</dbReference>
<dbReference type="PIRSF" id="PIRSF036625">
    <property type="entry name" value="GAF_ANTAR"/>
    <property type="match status" value="1"/>
</dbReference>
<evidence type="ECO:0000256" key="1">
    <source>
        <dbReference type="ARBA" id="ARBA00022679"/>
    </source>
</evidence>
<dbReference type="Pfam" id="PF03861">
    <property type="entry name" value="ANTAR"/>
    <property type="match status" value="1"/>
</dbReference>
<dbReference type="InterPro" id="IPR003018">
    <property type="entry name" value="GAF"/>
</dbReference>
<dbReference type="Pfam" id="PF13185">
    <property type="entry name" value="GAF_2"/>
    <property type="match status" value="1"/>
</dbReference>
<keyword evidence="1" id="KW-0808">Transferase</keyword>
<dbReference type="InterPro" id="IPR012074">
    <property type="entry name" value="GAF_ANTAR"/>
</dbReference>
<protein>
    <submittedName>
        <fullName evidence="6">ANTAR domain-containing protein</fullName>
    </submittedName>
</protein>
<dbReference type="SMART" id="SM00065">
    <property type="entry name" value="GAF"/>
    <property type="match status" value="1"/>
</dbReference>
<keyword evidence="3" id="KW-0805">Transcription regulation</keyword>
<evidence type="ECO:0000313" key="6">
    <source>
        <dbReference type="EMBL" id="MFB9905769.1"/>
    </source>
</evidence>
<evidence type="ECO:0000256" key="4">
    <source>
        <dbReference type="ARBA" id="ARBA00023163"/>
    </source>
</evidence>
<dbReference type="InterPro" id="IPR005561">
    <property type="entry name" value="ANTAR"/>
</dbReference>
<gene>
    <name evidence="6" type="ORF">ACFFQA_17685</name>
</gene>
<dbReference type="SMART" id="SM01012">
    <property type="entry name" value="ANTAR"/>
    <property type="match status" value="1"/>
</dbReference>
<evidence type="ECO:0000259" key="5">
    <source>
        <dbReference type="PROSITE" id="PS50921"/>
    </source>
</evidence>
<sequence>MRASPTQCDDLAIGLQELTTALLSADDVEEALRRITDTVPRLLPRCPMAGVRLERAGKAMTALGSEVEVELAKVIRHSDAQGPGQECMRVEEPVLMADTVTERRWGRYPAELLAHGLRTVYAHPLSVNDRVVGALTLYSRVPGLFDSPTQQTVRMTARHTGVLLGAAIQTTEQTRRAAQLRRALECRAAINQAIGVIMVREGCDKDAAFEILRTTSRSTKRKLAEVALGVVATASGGRPRQGRFHE</sequence>
<keyword evidence="7" id="KW-1185">Reference proteome</keyword>
<comment type="caution">
    <text evidence="6">The sequence shown here is derived from an EMBL/GenBank/DDBJ whole genome shotgun (WGS) entry which is preliminary data.</text>
</comment>
<dbReference type="InterPro" id="IPR029016">
    <property type="entry name" value="GAF-like_dom_sf"/>
</dbReference>
<feature type="domain" description="ANTAR" evidence="5">
    <location>
        <begin position="170"/>
        <end position="231"/>
    </location>
</feature>
<accession>A0ABV5ZXY6</accession>
<dbReference type="SUPFAM" id="SSF55781">
    <property type="entry name" value="GAF domain-like"/>
    <property type="match status" value="1"/>
</dbReference>
<name>A0ABV5ZXY6_9PSEU</name>
<dbReference type="RefSeq" id="WP_377853106.1">
    <property type="nucleotide sequence ID" value="NZ_JBHLZU010000015.1"/>
</dbReference>
<evidence type="ECO:0000256" key="2">
    <source>
        <dbReference type="ARBA" id="ARBA00022777"/>
    </source>
</evidence>
<evidence type="ECO:0000313" key="7">
    <source>
        <dbReference type="Proteomes" id="UP001589693"/>
    </source>
</evidence>
<reference evidence="6 7" key="1">
    <citation type="submission" date="2024-09" db="EMBL/GenBank/DDBJ databases">
        <authorList>
            <person name="Sun Q."/>
            <person name="Mori K."/>
        </authorList>
    </citation>
    <scope>NUCLEOTIDE SEQUENCE [LARGE SCALE GENOMIC DNA]</scope>
    <source>
        <strain evidence="6 7">TBRC 7907</strain>
    </source>
</reference>
<keyword evidence="2" id="KW-0418">Kinase</keyword>
<dbReference type="InterPro" id="IPR011006">
    <property type="entry name" value="CheY-like_superfamily"/>
</dbReference>